<keyword evidence="3" id="KW-1185">Reference proteome</keyword>
<keyword evidence="1" id="KW-0472">Membrane</keyword>
<reference evidence="3" key="1">
    <citation type="journal article" date="2019" name="Int. J. Syst. Evol. Microbiol.">
        <title>The Global Catalogue of Microorganisms (GCM) 10K type strain sequencing project: providing services to taxonomists for standard genome sequencing and annotation.</title>
        <authorList>
            <consortium name="The Broad Institute Genomics Platform"/>
            <consortium name="The Broad Institute Genome Sequencing Center for Infectious Disease"/>
            <person name="Wu L."/>
            <person name="Ma J."/>
        </authorList>
    </citation>
    <scope>NUCLEOTIDE SEQUENCE [LARGE SCALE GENOMIC DNA]</scope>
    <source>
        <strain evidence="3">CCUG 37865</strain>
    </source>
</reference>
<gene>
    <name evidence="2" type="ORF">ACFOY7_04970</name>
</gene>
<feature type="transmembrane region" description="Helical" evidence="1">
    <location>
        <begin position="80"/>
        <end position="98"/>
    </location>
</feature>
<dbReference type="Proteomes" id="UP001595882">
    <property type="component" value="Unassembled WGS sequence"/>
</dbReference>
<organism evidence="2 3">
    <name type="scientific">Gracilibacillus xinjiangensis</name>
    <dbReference type="NCBI Taxonomy" id="1193282"/>
    <lineage>
        <taxon>Bacteria</taxon>
        <taxon>Bacillati</taxon>
        <taxon>Bacillota</taxon>
        <taxon>Bacilli</taxon>
        <taxon>Bacillales</taxon>
        <taxon>Bacillaceae</taxon>
        <taxon>Gracilibacillus</taxon>
    </lineage>
</organism>
<feature type="transmembrane region" description="Helical" evidence="1">
    <location>
        <begin position="104"/>
        <end position="125"/>
    </location>
</feature>
<protein>
    <submittedName>
        <fullName evidence="2">Uncharacterized protein</fullName>
    </submittedName>
</protein>
<keyword evidence="1" id="KW-0812">Transmembrane</keyword>
<feature type="transmembrane region" description="Helical" evidence="1">
    <location>
        <begin position="48"/>
        <end position="68"/>
    </location>
</feature>
<accession>A0ABV8WRB8</accession>
<feature type="transmembrane region" description="Helical" evidence="1">
    <location>
        <begin position="12"/>
        <end position="28"/>
    </location>
</feature>
<proteinExistence type="predicted"/>
<dbReference type="RefSeq" id="WP_390249992.1">
    <property type="nucleotide sequence ID" value="NZ_JBHSDT010000004.1"/>
</dbReference>
<comment type="caution">
    <text evidence="2">The sequence shown here is derived from an EMBL/GenBank/DDBJ whole genome shotgun (WGS) entry which is preliminary data.</text>
</comment>
<evidence type="ECO:0000313" key="2">
    <source>
        <dbReference type="EMBL" id="MFC4402417.1"/>
    </source>
</evidence>
<evidence type="ECO:0000256" key="1">
    <source>
        <dbReference type="SAM" id="Phobius"/>
    </source>
</evidence>
<dbReference type="EMBL" id="JBHSDT010000004">
    <property type="protein sequence ID" value="MFC4402417.1"/>
    <property type="molecule type" value="Genomic_DNA"/>
</dbReference>
<evidence type="ECO:0000313" key="3">
    <source>
        <dbReference type="Proteomes" id="UP001595882"/>
    </source>
</evidence>
<sequence>MELLSENKRYALASLITAIVIGFLDWYADYQNFLDAQISGPGFKSWLMMLVLELLCYFVGVVFIFSTIMNMTEKLPTNHFLRFITFHIIGSIVVFIIYKWVPIILFFGITSILGLPIYFFAYYFIKKKQEESVSTSQNDK</sequence>
<name>A0ABV8WRB8_9BACI</name>
<keyword evidence="1" id="KW-1133">Transmembrane helix</keyword>